<dbReference type="RefSeq" id="WP_281928169.1">
    <property type="nucleotide sequence ID" value="NZ_AP027142.1"/>
</dbReference>
<dbReference type="Proteomes" id="UP001317629">
    <property type="component" value="Chromosome"/>
</dbReference>
<organism evidence="1 2">
    <name type="scientific">Methylocystis iwaonis</name>
    <dbReference type="NCBI Taxonomy" id="2885079"/>
    <lineage>
        <taxon>Bacteria</taxon>
        <taxon>Pseudomonadati</taxon>
        <taxon>Pseudomonadota</taxon>
        <taxon>Alphaproteobacteria</taxon>
        <taxon>Hyphomicrobiales</taxon>
        <taxon>Methylocystaceae</taxon>
        <taxon>Methylocystis</taxon>
    </lineage>
</organism>
<dbReference type="EMBL" id="AP027142">
    <property type="protein sequence ID" value="BDV34894.1"/>
    <property type="molecule type" value="Genomic_DNA"/>
</dbReference>
<keyword evidence="2" id="KW-1185">Reference proteome</keyword>
<gene>
    <name evidence="1" type="ORF">SS37A_24230</name>
</gene>
<evidence type="ECO:0000313" key="1">
    <source>
        <dbReference type="EMBL" id="BDV34894.1"/>
    </source>
</evidence>
<name>A0ABN6VHN1_9HYPH</name>
<protein>
    <submittedName>
        <fullName evidence="1">Uncharacterized protein</fullName>
    </submittedName>
</protein>
<proteinExistence type="predicted"/>
<accession>A0ABN6VHN1</accession>
<evidence type="ECO:0000313" key="2">
    <source>
        <dbReference type="Proteomes" id="UP001317629"/>
    </source>
</evidence>
<reference evidence="1 2" key="1">
    <citation type="journal article" date="2023" name="Int. J. Syst. Evol. Microbiol.">
        <title>Methylocystis iwaonis sp. nov., a type II methane-oxidizing bacterium from surface soil of a rice paddy field in Japan, and emended description of the genus Methylocystis (ex Whittenbury et al. 1970) Bowman et al. 1993.</title>
        <authorList>
            <person name="Kaise H."/>
            <person name="Sawadogo J.B."/>
            <person name="Alam M.S."/>
            <person name="Ueno C."/>
            <person name="Dianou D."/>
            <person name="Shinjo R."/>
            <person name="Asakawa S."/>
        </authorList>
    </citation>
    <scope>NUCLEOTIDE SEQUENCE [LARGE SCALE GENOMIC DNA]</scope>
    <source>
        <strain evidence="1 2">SS37A-Re</strain>
    </source>
</reference>
<sequence length="94" mass="10219">MLNVQKITIATRPHAGETILAAAPSARSRVLLSSYLLNLWRGPDAVRDMIVADFCAATDLGASAQAADLLLVLRQFLEDWPEAGLVPCACLRQW</sequence>